<gene>
    <name evidence="2" type="ORF">HNQ58_002424</name>
</gene>
<comment type="caution">
    <text evidence="2">The sequence shown here is derived from an EMBL/GenBank/DDBJ whole genome shotgun (WGS) entry which is preliminary data.</text>
</comment>
<protein>
    <recommendedName>
        <fullName evidence="4">Cobalamin ABC transporter</fullName>
    </recommendedName>
</protein>
<sequence>MSLSSPTRIGIFALLAILMAATRLHHFGALPDASWAVFFLAGFYLRGSLRWAFPTLMALAVVVDYLVITGQGLNFWTHYCVSPAYWFLLPAYLSLTLGGAWLNKRYHGLGVRELGLLAGSAFVSISVCYLISNGSFYWLSEVVSEPSFAGWMKNLSDWYLPYLRTTGLYLGVAAAIHAVAAMTLRALGAVGEHRTAKH</sequence>
<feature type="transmembrane region" description="Helical" evidence="1">
    <location>
        <begin position="114"/>
        <end position="139"/>
    </location>
</feature>
<feature type="transmembrane region" description="Helical" evidence="1">
    <location>
        <begin position="56"/>
        <end position="77"/>
    </location>
</feature>
<accession>A0A7W7Y1R5</accession>
<organism evidence="2 3">
    <name type="scientific">Rehaibacterium terrae</name>
    <dbReference type="NCBI Taxonomy" id="1341696"/>
    <lineage>
        <taxon>Bacteria</taxon>
        <taxon>Pseudomonadati</taxon>
        <taxon>Pseudomonadota</taxon>
        <taxon>Gammaproteobacteria</taxon>
        <taxon>Lysobacterales</taxon>
        <taxon>Lysobacteraceae</taxon>
        <taxon>Rehaibacterium</taxon>
    </lineage>
</organism>
<evidence type="ECO:0000313" key="2">
    <source>
        <dbReference type="EMBL" id="MBB5016509.1"/>
    </source>
</evidence>
<dbReference type="AlphaFoldDB" id="A0A7W7Y1R5"/>
<keyword evidence="3" id="KW-1185">Reference proteome</keyword>
<name>A0A7W7Y1R5_9GAMM</name>
<proteinExistence type="predicted"/>
<keyword evidence="1" id="KW-0472">Membrane</keyword>
<reference evidence="2 3" key="1">
    <citation type="submission" date="2020-08" db="EMBL/GenBank/DDBJ databases">
        <title>Genomic Encyclopedia of Type Strains, Phase IV (KMG-IV): sequencing the most valuable type-strain genomes for metagenomic binning, comparative biology and taxonomic classification.</title>
        <authorList>
            <person name="Goeker M."/>
        </authorList>
    </citation>
    <scope>NUCLEOTIDE SEQUENCE [LARGE SCALE GENOMIC DNA]</scope>
    <source>
        <strain evidence="2 3">DSM 25897</strain>
    </source>
</reference>
<dbReference type="Proteomes" id="UP000519004">
    <property type="component" value="Unassembled WGS sequence"/>
</dbReference>
<evidence type="ECO:0000256" key="1">
    <source>
        <dbReference type="SAM" id="Phobius"/>
    </source>
</evidence>
<evidence type="ECO:0008006" key="4">
    <source>
        <dbReference type="Google" id="ProtNLM"/>
    </source>
</evidence>
<evidence type="ECO:0000313" key="3">
    <source>
        <dbReference type="Proteomes" id="UP000519004"/>
    </source>
</evidence>
<keyword evidence="1" id="KW-1133">Transmembrane helix</keyword>
<dbReference type="EMBL" id="JACHHX010000021">
    <property type="protein sequence ID" value="MBB5016509.1"/>
    <property type="molecule type" value="Genomic_DNA"/>
</dbReference>
<feature type="transmembrane region" description="Helical" evidence="1">
    <location>
        <begin position="159"/>
        <end position="184"/>
    </location>
</feature>
<keyword evidence="1" id="KW-0812">Transmembrane</keyword>
<feature type="transmembrane region" description="Helical" evidence="1">
    <location>
        <begin position="83"/>
        <end position="102"/>
    </location>
</feature>
<dbReference type="RefSeq" id="WP_183949174.1">
    <property type="nucleotide sequence ID" value="NZ_JACHHX010000021.1"/>
</dbReference>